<feature type="compositionally biased region" description="Basic and acidic residues" evidence="5">
    <location>
        <begin position="111"/>
        <end position="136"/>
    </location>
</feature>
<name>A0AAJ0GPE4_9PEZI</name>
<dbReference type="InterPro" id="IPR013910">
    <property type="entry name" value="TF_PAP1"/>
</dbReference>
<dbReference type="PANTHER" id="PTHR40621:SF6">
    <property type="entry name" value="AP-1-LIKE TRANSCRIPTION FACTOR YAP1-RELATED"/>
    <property type="match status" value="1"/>
</dbReference>
<evidence type="ECO:0000259" key="6">
    <source>
        <dbReference type="PROSITE" id="PS50217"/>
    </source>
</evidence>
<comment type="caution">
    <text evidence="7">The sequence shown here is derived from an EMBL/GenBank/DDBJ whole genome shotgun (WGS) entry which is preliminary data.</text>
</comment>
<dbReference type="Gene3D" id="1.10.238.100">
    <property type="entry name" value="YAP1 redox domain. Chain B"/>
    <property type="match status" value="1"/>
</dbReference>
<feature type="compositionally biased region" description="Polar residues" evidence="5">
    <location>
        <begin position="327"/>
        <end position="347"/>
    </location>
</feature>
<dbReference type="GO" id="GO:0000976">
    <property type="term" value="F:transcription cis-regulatory region binding"/>
    <property type="evidence" value="ECO:0007669"/>
    <property type="project" value="InterPro"/>
</dbReference>
<dbReference type="Pfam" id="PF08601">
    <property type="entry name" value="PAP1"/>
    <property type="match status" value="2"/>
</dbReference>
<evidence type="ECO:0000256" key="1">
    <source>
        <dbReference type="ARBA" id="ARBA00004123"/>
    </source>
</evidence>
<dbReference type="GO" id="GO:0005737">
    <property type="term" value="C:cytoplasm"/>
    <property type="evidence" value="ECO:0007669"/>
    <property type="project" value="UniProtKB-SubCell"/>
</dbReference>
<feature type="compositionally biased region" description="Polar residues" evidence="5">
    <location>
        <begin position="372"/>
        <end position="383"/>
    </location>
</feature>
<dbReference type="SUPFAM" id="SSF57959">
    <property type="entry name" value="Leucine zipper domain"/>
    <property type="match status" value="1"/>
</dbReference>
<comment type="similarity">
    <text evidence="4">Belongs to the bZIP family. YAP subfamily.</text>
</comment>
<feature type="compositionally biased region" description="Polar residues" evidence="5">
    <location>
        <begin position="283"/>
        <end position="315"/>
    </location>
</feature>
<feature type="compositionally biased region" description="Basic and acidic residues" evidence="5">
    <location>
        <begin position="162"/>
        <end position="183"/>
    </location>
</feature>
<dbReference type="AlphaFoldDB" id="A0AAJ0GPE4"/>
<feature type="region of interest" description="Disordered" evidence="5">
    <location>
        <begin position="47"/>
        <end position="195"/>
    </location>
</feature>
<dbReference type="GO" id="GO:0034599">
    <property type="term" value="P:cellular response to oxidative stress"/>
    <property type="evidence" value="ECO:0007669"/>
    <property type="project" value="UniProtKB-ARBA"/>
</dbReference>
<feature type="compositionally biased region" description="Polar residues" evidence="5">
    <location>
        <begin position="47"/>
        <end position="62"/>
    </location>
</feature>
<feature type="region of interest" description="Disordered" evidence="5">
    <location>
        <begin position="246"/>
        <end position="417"/>
    </location>
</feature>
<keyword evidence="8" id="KW-1185">Reference proteome</keyword>
<sequence length="579" mass="62647">MTSTRNPLQNLILTPQQQSLLFAALNSNRPNSGTSNTGLSLSTMQFEGSSVQGTDGLSSFQGSPDFDYDYDFAGGDSSFDFSFDDTNQPKMIGDLPGSKKGSPSDSADGDSPEKRSHPDDGENSGAKRRESEEKVAKKPGRKPLTTEPSSKRKAQNRAAQRAFRERKEKHLKDLENKVQELEKQSQAANSEKEALRAKVEKMTIELNEYKKRLSLLASGRPAPQGPTTPFGSLFINNLNDVNFQFEFPKFGSLPGPPANDIKKPSTIPSQPQKQKTVDHRSPSENSQDGVSPGNSSNYSQSRTVSPECSSSYGQSRNKDEMAHLSGLYTSSLNNGHGSSVGGESQYNHGGAASTSSPSASSNSNAGGPSSSCGTSPEPFTQSPLGFKPIDTLSTIGEEQPSLSNQSQDAGRFANGGLDDFAQWLPQTDFQFDPQVFGGYRDPQENILSNGFDDFFNDALDVDFVTPFNLPATSPVPPKKDLIAQIDAAKDDYRDHMSTPGQVLDCNKVWEKISNCPKAQTGDFDLEGLCADLQKKAKCDGTGPVVSEEDFHQALKKYVCKDEETAARVAAAAKQTQSQR</sequence>
<feature type="compositionally biased region" description="Low complexity" evidence="5">
    <location>
        <begin position="349"/>
        <end position="371"/>
    </location>
</feature>
<dbReference type="FunFam" id="1.20.5.170:FF:000067">
    <property type="entry name" value="BZIP transcription factor"/>
    <property type="match status" value="1"/>
</dbReference>
<comment type="subcellular location">
    <subcellularLocation>
        <location evidence="2">Cytoplasm</location>
    </subcellularLocation>
    <subcellularLocation>
        <location evidence="1">Nucleus</location>
    </subcellularLocation>
</comment>
<evidence type="ECO:0000256" key="4">
    <source>
        <dbReference type="ARBA" id="ARBA00038132"/>
    </source>
</evidence>
<reference evidence="7" key="1">
    <citation type="journal article" date="2023" name="Mol. Phylogenet. Evol.">
        <title>Genome-scale phylogeny and comparative genomics of the fungal order Sordariales.</title>
        <authorList>
            <person name="Hensen N."/>
            <person name="Bonometti L."/>
            <person name="Westerberg I."/>
            <person name="Brannstrom I.O."/>
            <person name="Guillou S."/>
            <person name="Cros-Aarteil S."/>
            <person name="Calhoun S."/>
            <person name="Haridas S."/>
            <person name="Kuo A."/>
            <person name="Mondo S."/>
            <person name="Pangilinan J."/>
            <person name="Riley R."/>
            <person name="LaButti K."/>
            <person name="Andreopoulos B."/>
            <person name="Lipzen A."/>
            <person name="Chen C."/>
            <person name="Yan M."/>
            <person name="Daum C."/>
            <person name="Ng V."/>
            <person name="Clum A."/>
            <person name="Steindorff A."/>
            <person name="Ohm R.A."/>
            <person name="Martin F."/>
            <person name="Silar P."/>
            <person name="Natvig D.O."/>
            <person name="Lalanne C."/>
            <person name="Gautier V."/>
            <person name="Ament-Velasquez S.L."/>
            <person name="Kruys A."/>
            <person name="Hutchinson M.I."/>
            <person name="Powell A.J."/>
            <person name="Barry K."/>
            <person name="Miller A.N."/>
            <person name="Grigoriev I.V."/>
            <person name="Debuchy R."/>
            <person name="Gladieux P."/>
            <person name="Hiltunen Thoren M."/>
            <person name="Johannesson H."/>
        </authorList>
    </citation>
    <scope>NUCLEOTIDE SEQUENCE</scope>
    <source>
        <strain evidence="7">CBS 333.67</strain>
    </source>
</reference>
<dbReference type="SUPFAM" id="SSF111430">
    <property type="entry name" value="YAP1 redox domain"/>
    <property type="match status" value="1"/>
</dbReference>
<organism evidence="7 8">
    <name type="scientific">Chaetomium strumarium</name>
    <dbReference type="NCBI Taxonomy" id="1170767"/>
    <lineage>
        <taxon>Eukaryota</taxon>
        <taxon>Fungi</taxon>
        <taxon>Dikarya</taxon>
        <taxon>Ascomycota</taxon>
        <taxon>Pezizomycotina</taxon>
        <taxon>Sordariomycetes</taxon>
        <taxon>Sordariomycetidae</taxon>
        <taxon>Sordariales</taxon>
        <taxon>Chaetomiaceae</taxon>
        <taxon>Chaetomium</taxon>
    </lineage>
</organism>
<feature type="compositionally biased region" description="Low complexity" evidence="5">
    <location>
        <begin position="96"/>
        <end position="106"/>
    </location>
</feature>
<dbReference type="SMART" id="SM00338">
    <property type="entry name" value="BRLZ"/>
    <property type="match status" value="1"/>
</dbReference>
<gene>
    <name evidence="7" type="ORF">B0T15DRAFT_496041</name>
</gene>
<dbReference type="InterPro" id="IPR046347">
    <property type="entry name" value="bZIP_sf"/>
</dbReference>
<dbReference type="RefSeq" id="XP_062719270.1">
    <property type="nucleotide sequence ID" value="XM_062867148.1"/>
</dbReference>
<accession>A0AAJ0GPE4</accession>
<dbReference type="GO" id="GO:0001228">
    <property type="term" value="F:DNA-binding transcription activator activity, RNA polymerase II-specific"/>
    <property type="evidence" value="ECO:0007669"/>
    <property type="project" value="TreeGrafter"/>
</dbReference>
<dbReference type="GeneID" id="87885977"/>
<dbReference type="Gene3D" id="1.20.5.170">
    <property type="match status" value="1"/>
</dbReference>
<evidence type="ECO:0000256" key="5">
    <source>
        <dbReference type="SAM" id="MobiDB-lite"/>
    </source>
</evidence>
<dbReference type="Pfam" id="PF00170">
    <property type="entry name" value="bZIP_1"/>
    <property type="match status" value="1"/>
</dbReference>
<dbReference type="CDD" id="cd14688">
    <property type="entry name" value="bZIP_YAP"/>
    <property type="match status" value="1"/>
</dbReference>
<dbReference type="InterPro" id="IPR023167">
    <property type="entry name" value="Yap1_redox_dom_sf"/>
</dbReference>
<dbReference type="GO" id="GO:0090575">
    <property type="term" value="C:RNA polymerase II transcription regulator complex"/>
    <property type="evidence" value="ECO:0007669"/>
    <property type="project" value="TreeGrafter"/>
</dbReference>
<evidence type="ECO:0000313" key="7">
    <source>
        <dbReference type="EMBL" id="KAK3303490.1"/>
    </source>
</evidence>
<evidence type="ECO:0000313" key="8">
    <source>
        <dbReference type="Proteomes" id="UP001273166"/>
    </source>
</evidence>
<evidence type="ECO:0000256" key="2">
    <source>
        <dbReference type="ARBA" id="ARBA00004496"/>
    </source>
</evidence>
<keyword evidence="3" id="KW-0539">Nucleus</keyword>
<proteinExistence type="inferred from homology"/>
<dbReference type="InterPro" id="IPR004827">
    <property type="entry name" value="bZIP"/>
</dbReference>
<dbReference type="PANTHER" id="PTHR40621">
    <property type="entry name" value="TRANSCRIPTION FACTOR KAPC-RELATED"/>
    <property type="match status" value="1"/>
</dbReference>
<feature type="compositionally biased region" description="Low complexity" evidence="5">
    <location>
        <begin position="71"/>
        <end position="85"/>
    </location>
</feature>
<evidence type="ECO:0000256" key="3">
    <source>
        <dbReference type="ARBA" id="ARBA00023242"/>
    </source>
</evidence>
<protein>
    <submittedName>
        <fullName evidence="7">Transcription factor PAP1-domain-containing protein</fullName>
    </submittedName>
</protein>
<dbReference type="PROSITE" id="PS00036">
    <property type="entry name" value="BZIP_BASIC"/>
    <property type="match status" value="1"/>
</dbReference>
<dbReference type="PROSITE" id="PS50217">
    <property type="entry name" value="BZIP"/>
    <property type="match status" value="1"/>
</dbReference>
<feature type="domain" description="BZIP" evidence="6">
    <location>
        <begin position="146"/>
        <end position="209"/>
    </location>
</feature>
<dbReference type="EMBL" id="JAUDZG010000006">
    <property type="protein sequence ID" value="KAK3303490.1"/>
    <property type="molecule type" value="Genomic_DNA"/>
</dbReference>
<dbReference type="InterPro" id="IPR050936">
    <property type="entry name" value="AP-1-like"/>
</dbReference>
<dbReference type="Proteomes" id="UP001273166">
    <property type="component" value="Unassembled WGS sequence"/>
</dbReference>
<reference evidence="7" key="2">
    <citation type="submission" date="2023-06" db="EMBL/GenBank/DDBJ databases">
        <authorList>
            <consortium name="Lawrence Berkeley National Laboratory"/>
            <person name="Mondo S.J."/>
            <person name="Hensen N."/>
            <person name="Bonometti L."/>
            <person name="Westerberg I."/>
            <person name="Brannstrom I.O."/>
            <person name="Guillou S."/>
            <person name="Cros-Aarteil S."/>
            <person name="Calhoun S."/>
            <person name="Haridas S."/>
            <person name="Kuo A."/>
            <person name="Pangilinan J."/>
            <person name="Riley R."/>
            <person name="Labutti K."/>
            <person name="Andreopoulos B."/>
            <person name="Lipzen A."/>
            <person name="Chen C."/>
            <person name="Yanf M."/>
            <person name="Daum C."/>
            <person name="Ng V."/>
            <person name="Clum A."/>
            <person name="Steindorff A."/>
            <person name="Ohm R."/>
            <person name="Martin F."/>
            <person name="Silar P."/>
            <person name="Natvig D."/>
            <person name="Lalanne C."/>
            <person name="Gautier V."/>
            <person name="Ament-Velasquez S.L."/>
            <person name="Kruys A."/>
            <person name="Hutchinson M.I."/>
            <person name="Powell A.J."/>
            <person name="Barry K."/>
            <person name="Miller A.N."/>
            <person name="Grigoriev I.V."/>
            <person name="Debuchy R."/>
            <person name="Gladieux P."/>
            <person name="Thoren M.H."/>
            <person name="Johannesson H."/>
        </authorList>
    </citation>
    <scope>NUCLEOTIDE SEQUENCE</scope>
    <source>
        <strain evidence="7">CBS 333.67</strain>
    </source>
</reference>
<feature type="compositionally biased region" description="Polar residues" evidence="5">
    <location>
        <begin position="391"/>
        <end position="408"/>
    </location>
</feature>